<gene>
    <name evidence="4" type="ORF">DI556_16085</name>
</gene>
<dbReference type="EMBL" id="QFPW01000015">
    <property type="protein sequence ID" value="PZQ47735.1"/>
    <property type="molecule type" value="Genomic_DNA"/>
</dbReference>
<dbReference type="GO" id="GO:0006508">
    <property type="term" value="P:proteolysis"/>
    <property type="evidence" value="ECO:0007669"/>
    <property type="project" value="UniProtKB-UniRule"/>
</dbReference>
<comment type="caution">
    <text evidence="4">The sequence shown here is derived from an EMBL/GenBank/DDBJ whole genome shotgun (WGS) entry which is preliminary data.</text>
</comment>
<reference evidence="4 5" key="1">
    <citation type="submission" date="2017-08" db="EMBL/GenBank/DDBJ databases">
        <title>Infants hospitalized years apart are colonized by the same room-sourced microbial strains.</title>
        <authorList>
            <person name="Brooks B."/>
            <person name="Olm M.R."/>
            <person name="Firek B.A."/>
            <person name="Baker R."/>
            <person name="Thomas B.C."/>
            <person name="Morowitz M.J."/>
            <person name="Banfield J.F."/>
        </authorList>
    </citation>
    <scope>NUCLEOTIDE SEQUENCE [LARGE SCALE GENOMIC DNA]</scope>
    <source>
        <strain evidence="4">S2_005_002_R2_34</strain>
    </source>
</reference>
<dbReference type="GO" id="GO:0004181">
    <property type="term" value="F:metallocarboxypeptidase activity"/>
    <property type="evidence" value="ECO:0007669"/>
    <property type="project" value="UniProtKB-UniRule"/>
</dbReference>
<protein>
    <recommendedName>
        <fullName evidence="1">Metal-dependent carboxypeptidase</fullName>
        <ecNumber evidence="1">3.4.17.19</ecNumber>
    </recommendedName>
</protein>
<dbReference type="CDD" id="cd06460">
    <property type="entry name" value="M32_Taq"/>
    <property type="match status" value="1"/>
</dbReference>
<keyword evidence="1" id="KW-0378">Hydrolase</keyword>
<dbReference type="InterPro" id="IPR001333">
    <property type="entry name" value="Peptidase_M32_Taq"/>
</dbReference>
<keyword evidence="1" id="KW-0645">Protease</keyword>
<name>A0A2W5NAJ4_RHOSU</name>
<dbReference type="GO" id="GO:0046872">
    <property type="term" value="F:metal ion binding"/>
    <property type="evidence" value="ECO:0007669"/>
    <property type="project" value="UniProtKB-KW"/>
</dbReference>
<comment type="function">
    <text evidence="1">Broad specificity carboxypetidase that releases amino acids sequentially from the C-terminus, including neutral, aromatic, polar and basic residues.</text>
</comment>
<sequence length="480" mass="52353">MGALDQVAGLLNWDQETQMPPKGGAQRAEHCAAVAAAAHGLAVAPLIAERVAALEGAALDPVARVNVAEAARLHARATRIPADLAAEMARATALAQTVWQAAREANRFEDFAPALERVVALKREEAACLAAPGQLPYDALLAEFEPGMTSARLTEMFDRMRPRLTLLRERIARSGWRMPRFTGSFAKAGQLALARRLGDVFGYDWEAGRLDLAAHPSSSGSGGDVRITTRVNESDPRECVYSTIHELGHAVYEQGLDPAQALLPAGMYASMAVHESQSRLFENQLGRGRSFCEWLCPAVSAQFGATGVDMPEAFYAAINLVETGFIRTEADEVHYNLHVMLRYDLERDLIAGALEAADLETAWNARFLADFGLEVPEPRLGVLQDVHWSAGLFGYFPTYSLGNVYAAEIYRALRHAVPDLDERLAAGDLRPVVDWLRANIHGRGRLLPPAALIEAACGRPPSEAALLDYLERKYVALYTL</sequence>
<evidence type="ECO:0000313" key="5">
    <source>
        <dbReference type="Proteomes" id="UP000249185"/>
    </source>
</evidence>
<evidence type="ECO:0000256" key="1">
    <source>
        <dbReference type="PIRNR" id="PIRNR006615"/>
    </source>
</evidence>
<comment type="similarity">
    <text evidence="1">Belongs to the peptidase M32 family.</text>
</comment>
<proteinExistence type="inferred from homology"/>
<keyword evidence="1" id="KW-0482">Metalloprotease</keyword>
<feature type="active site" description="Proton donor/acceptor" evidence="3">
    <location>
        <position position="246"/>
    </location>
</feature>
<dbReference type="EC" id="3.4.17.19" evidence="1"/>
<dbReference type="PRINTS" id="PR00998">
    <property type="entry name" value="CRBOXYPTASET"/>
</dbReference>
<evidence type="ECO:0000256" key="2">
    <source>
        <dbReference type="PIRSR" id="PIRSR006615-1"/>
    </source>
</evidence>
<comment type="cofactor">
    <cofactor evidence="2">
        <name>Zn(2+)</name>
        <dbReference type="ChEBI" id="CHEBI:29105"/>
    </cofactor>
    <text evidence="2">Binds 1 zinc ion per subunit.</text>
</comment>
<dbReference type="Gene3D" id="1.10.1370.30">
    <property type="match status" value="1"/>
</dbReference>
<dbReference type="PANTHER" id="PTHR34217">
    <property type="entry name" value="METAL-DEPENDENT CARBOXYPEPTIDASE"/>
    <property type="match status" value="1"/>
</dbReference>
<feature type="binding site" evidence="2">
    <location>
        <position position="275"/>
    </location>
    <ligand>
        <name>Zn(2+)</name>
        <dbReference type="ChEBI" id="CHEBI:29105"/>
        <note>catalytic</note>
    </ligand>
</feature>
<dbReference type="PIRSF" id="PIRSF006615">
    <property type="entry name" value="Zn_crbxpep_Taq"/>
    <property type="match status" value="1"/>
</dbReference>
<evidence type="ECO:0000256" key="3">
    <source>
        <dbReference type="PIRSR" id="PIRSR006615-2"/>
    </source>
</evidence>
<feature type="binding site" evidence="2">
    <location>
        <position position="249"/>
    </location>
    <ligand>
        <name>Zn(2+)</name>
        <dbReference type="ChEBI" id="CHEBI:29105"/>
        <note>catalytic</note>
    </ligand>
</feature>
<evidence type="ECO:0000313" key="4">
    <source>
        <dbReference type="EMBL" id="PZQ47735.1"/>
    </source>
</evidence>
<dbReference type="PANTHER" id="PTHR34217:SF1">
    <property type="entry name" value="CARBOXYPEPTIDASE 1"/>
    <property type="match status" value="1"/>
</dbReference>
<organism evidence="4 5">
    <name type="scientific">Rhodovulum sulfidophilum</name>
    <name type="common">Rhodobacter sulfidophilus</name>
    <dbReference type="NCBI Taxonomy" id="35806"/>
    <lineage>
        <taxon>Bacteria</taxon>
        <taxon>Pseudomonadati</taxon>
        <taxon>Pseudomonadota</taxon>
        <taxon>Alphaproteobacteria</taxon>
        <taxon>Rhodobacterales</taxon>
        <taxon>Paracoccaceae</taxon>
        <taxon>Rhodovulum</taxon>
    </lineage>
</organism>
<dbReference type="PROSITE" id="PS52034">
    <property type="entry name" value="PEPTIDASE_M32"/>
    <property type="match status" value="1"/>
</dbReference>
<feature type="binding site" evidence="2">
    <location>
        <position position="245"/>
    </location>
    <ligand>
        <name>Zn(2+)</name>
        <dbReference type="ChEBI" id="CHEBI:29105"/>
        <note>catalytic</note>
    </ligand>
</feature>
<dbReference type="Pfam" id="PF02074">
    <property type="entry name" value="Peptidase_M32"/>
    <property type="match status" value="1"/>
</dbReference>
<comment type="catalytic activity">
    <reaction evidence="1">
        <text>Release of a C-terminal amino acid with broad specificity, except for -Pro.</text>
        <dbReference type="EC" id="3.4.17.19"/>
    </reaction>
</comment>
<dbReference type="SUPFAM" id="SSF55486">
    <property type="entry name" value="Metalloproteases ('zincins'), catalytic domain"/>
    <property type="match status" value="1"/>
</dbReference>
<accession>A0A2W5NAJ4</accession>
<dbReference type="AlphaFoldDB" id="A0A2W5NAJ4"/>
<keyword evidence="1 2" id="KW-0479">Metal-binding</keyword>
<keyword evidence="1 4" id="KW-0121">Carboxypeptidase</keyword>
<dbReference type="Proteomes" id="UP000249185">
    <property type="component" value="Unassembled WGS sequence"/>
</dbReference>
<keyword evidence="2" id="KW-0862">Zinc</keyword>